<accession>X0TVJ1</accession>
<evidence type="ECO:0000313" key="1">
    <source>
        <dbReference type="EMBL" id="GAF80135.1"/>
    </source>
</evidence>
<protein>
    <submittedName>
        <fullName evidence="1">Uncharacterized protein</fullName>
    </submittedName>
</protein>
<reference evidence="1" key="1">
    <citation type="journal article" date="2014" name="Front. Microbiol.">
        <title>High frequency of phylogenetically diverse reductive dehalogenase-homologous genes in deep subseafloor sedimentary metagenomes.</title>
        <authorList>
            <person name="Kawai M."/>
            <person name="Futagami T."/>
            <person name="Toyoda A."/>
            <person name="Takaki Y."/>
            <person name="Nishi S."/>
            <person name="Hori S."/>
            <person name="Arai W."/>
            <person name="Tsubouchi T."/>
            <person name="Morono Y."/>
            <person name="Uchiyama I."/>
            <person name="Ito T."/>
            <person name="Fujiyama A."/>
            <person name="Inagaki F."/>
            <person name="Takami H."/>
        </authorList>
    </citation>
    <scope>NUCLEOTIDE SEQUENCE</scope>
    <source>
        <strain evidence="1">Expedition CK06-06</strain>
    </source>
</reference>
<gene>
    <name evidence="1" type="ORF">S01H1_18385</name>
</gene>
<name>X0TVJ1_9ZZZZ</name>
<proteinExistence type="predicted"/>
<comment type="caution">
    <text evidence="1">The sequence shown here is derived from an EMBL/GenBank/DDBJ whole genome shotgun (WGS) entry which is preliminary data.</text>
</comment>
<organism evidence="1">
    <name type="scientific">marine sediment metagenome</name>
    <dbReference type="NCBI Taxonomy" id="412755"/>
    <lineage>
        <taxon>unclassified sequences</taxon>
        <taxon>metagenomes</taxon>
        <taxon>ecological metagenomes</taxon>
    </lineage>
</organism>
<feature type="non-terminal residue" evidence="1">
    <location>
        <position position="1"/>
    </location>
</feature>
<sequence>LSGLDKLTKISGMYVDKVQHSGQFDVFAQMLTVRKGETDDNLARAADTLGIANDGASGGSVDDS</sequence>
<dbReference type="AlphaFoldDB" id="X0TVJ1"/>
<dbReference type="EMBL" id="BARS01009827">
    <property type="protein sequence ID" value="GAF80135.1"/>
    <property type="molecule type" value="Genomic_DNA"/>
</dbReference>